<evidence type="ECO:0000313" key="1">
    <source>
        <dbReference type="EMBL" id="MFD2233755.1"/>
    </source>
</evidence>
<gene>
    <name evidence="1" type="ORF">ACFSNB_08055</name>
</gene>
<reference evidence="2" key="1">
    <citation type="journal article" date="2019" name="Int. J. Syst. Evol. Microbiol.">
        <title>The Global Catalogue of Microorganisms (GCM) 10K type strain sequencing project: providing services to taxonomists for standard genome sequencing and annotation.</title>
        <authorList>
            <consortium name="The Broad Institute Genomics Platform"/>
            <consortium name="The Broad Institute Genome Sequencing Center for Infectious Disease"/>
            <person name="Wu L."/>
            <person name="Ma J."/>
        </authorList>
    </citation>
    <scope>NUCLEOTIDE SEQUENCE [LARGE SCALE GENOMIC DNA]</scope>
    <source>
        <strain evidence="2">KCTC 15012</strain>
    </source>
</reference>
<dbReference type="Proteomes" id="UP001597296">
    <property type="component" value="Unassembled WGS sequence"/>
</dbReference>
<accession>A0ABW5CCC5</accession>
<evidence type="ECO:0000313" key="2">
    <source>
        <dbReference type="Proteomes" id="UP001597296"/>
    </source>
</evidence>
<dbReference type="EMBL" id="JBHUIY010000012">
    <property type="protein sequence ID" value="MFD2233755.1"/>
    <property type="molecule type" value="Genomic_DNA"/>
</dbReference>
<dbReference type="RefSeq" id="WP_377315643.1">
    <property type="nucleotide sequence ID" value="NZ_JBHUIY010000012.1"/>
</dbReference>
<sequence>MAEAQDEIHLCPQCGQPTRHRVVRERVLAPVLWCLRCFHARIEADGADEGSARS</sequence>
<proteinExistence type="predicted"/>
<keyword evidence="2" id="KW-1185">Reference proteome</keyword>
<protein>
    <submittedName>
        <fullName evidence="1">Uncharacterized protein</fullName>
    </submittedName>
</protein>
<comment type="caution">
    <text evidence="1">The sequence shown here is derived from an EMBL/GenBank/DDBJ whole genome shotgun (WGS) entry which is preliminary data.</text>
</comment>
<organism evidence="1 2">
    <name type="scientific">Phaeospirillum tilakii</name>
    <dbReference type="NCBI Taxonomy" id="741673"/>
    <lineage>
        <taxon>Bacteria</taxon>
        <taxon>Pseudomonadati</taxon>
        <taxon>Pseudomonadota</taxon>
        <taxon>Alphaproteobacteria</taxon>
        <taxon>Rhodospirillales</taxon>
        <taxon>Rhodospirillaceae</taxon>
        <taxon>Phaeospirillum</taxon>
    </lineage>
</organism>
<name>A0ABW5CCC5_9PROT</name>